<proteinExistence type="inferred from homology"/>
<evidence type="ECO:0000313" key="6">
    <source>
        <dbReference type="EMBL" id="MBP1849357.1"/>
    </source>
</evidence>
<evidence type="ECO:0000256" key="5">
    <source>
        <dbReference type="ARBA" id="ARBA00024029"/>
    </source>
</evidence>
<dbReference type="GO" id="GO:0047789">
    <property type="term" value="F:creatininase activity"/>
    <property type="evidence" value="ECO:0007669"/>
    <property type="project" value="UniProtKB-EC"/>
</dbReference>
<dbReference type="InterPro" id="IPR003785">
    <property type="entry name" value="Creatininase/forma_Hydrolase"/>
</dbReference>
<dbReference type="InterPro" id="IPR024087">
    <property type="entry name" value="Creatininase-like_sf"/>
</dbReference>
<gene>
    <name evidence="6" type="ORF">J2Z17_000778</name>
</gene>
<keyword evidence="4" id="KW-0862">Zinc</keyword>
<comment type="cofactor">
    <cofactor evidence="1">
        <name>Zn(2+)</name>
        <dbReference type="ChEBI" id="CHEBI:29105"/>
    </cofactor>
</comment>
<dbReference type="Gene3D" id="3.40.50.10310">
    <property type="entry name" value="Creatininase"/>
    <property type="match status" value="1"/>
</dbReference>
<sequence>MDLMDWNSLTRAELGELARSGALVVVPTGAIEQHGDHLGVDTDTRLATSVTRLAARQVSDLPIVVAPAVSFGFSPHHAAWPGTITLRLETYVALLHDIALSILQAGFPRVLFVNGHGGNEAPLRSLVTQMVTDGFPVGMINYFQPSIADWTPLLKGALARAGHACEQETALTLAIPETGAQERSRIALAIAGLKPRTVQPWMADGEEMDPITAAGAGWPPIFQEEDCGYYGDPAAATAQTGAAILQVTVTRLAAFFEDFAAAPLRVGARRGTAAVAGAQR</sequence>
<dbReference type="RefSeq" id="WP_245223858.1">
    <property type="nucleotide sequence ID" value="NZ_JAGGJU010000002.1"/>
</dbReference>
<keyword evidence="2" id="KW-0479">Metal-binding</keyword>
<name>A0ABS4DUI3_9HYPH</name>
<dbReference type="EMBL" id="JAGGJU010000002">
    <property type="protein sequence ID" value="MBP1849357.1"/>
    <property type="molecule type" value="Genomic_DNA"/>
</dbReference>
<keyword evidence="3 6" id="KW-0378">Hydrolase</keyword>
<organism evidence="6 7">
    <name type="scientific">Rhizobium halophytocola</name>
    <dbReference type="NCBI Taxonomy" id="735519"/>
    <lineage>
        <taxon>Bacteria</taxon>
        <taxon>Pseudomonadati</taxon>
        <taxon>Pseudomonadota</taxon>
        <taxon>Alphaproteobacteria</taxon>
        <taxon>Hyphomicrobiales</taxon>
        <taxon>Rhizobiaceae</taxon>
        <taxon>Rhizobium/Agrobacterium group</taxon>
        <taxon>Rhizobium</taxon>
    </lineage>
</organism>
<evidence type="ECO:0000256" key="3">
    <source>
        <dbReference type="ARBA" id="ARBA00022801"/>
    </source>
</evidence>
<protein>
    <submittedName>
        <fullName evidence="6">Creatinine amidohydrolase</fullName>
        <ecNumber evidence="6">3.5.2.10</ecNumber>
    </submittedName>
</protein>
<accession>A0ABS4DUI3</accession>
<dbReference type="Proteomes" id="UP000759443">
    <property type="component" value="Unassembled WGS sequence"/>
</dbReference>
<dbReference type="PANTHER" id="PTHR35005">
    <property type="entry name" value="3-DEHYDRO-SCYLLO-INOSOSE HYDROLASE"/>
    <property type="match status" value="1"/>
</dbReference>
<dbReference type="Pfam" id="PF02633">
    <property type="entry name" value="Creatininase"/>
    <property type="match status" value="1"/>
</dbReference>
<comment type="similarity">
    <text evidence="5">Belongs to the creatininase superfamily.</text>
</comment>
<evidence type="ECO:0000256" key="4">
    <source>
        <dbReference type="ARBA" id="ARBA00022833"/>
    </source>
</evidence>
<evidence type="ECO:0000313" key="7">
    <source>
        <dbReference type="Proteomes" id="UP000759443"/>
    </source>
</evidence>
<reference evidence="6 7" key="1">
    <citation type="submission" date="2021-03" db="EMBL/GenBank/DDBJ databases">
        <title>Genomic Encyclopedia of Type Strains, Phase IV (KMG-IV): sequencing the most valuable type-strain genomes for metagenomic binning, comparative biology and taxonomic classification.</title>
        <authorList>
            <person name="Goeker M."/>
        </authorList>
    </citation>
    <scope>NUCLEOTIDE SEQUENCE [LARGE SCALE GENOMIC DNA]</scope>
    <source>
        <strain evidence="6 7">DSM 21600</strain>
    </source>
</reference>
<dbReference type="EC" id="3.5.2.10" evidence="6"/>
<evidence type="ECO:0000256" key="2">
    <source>
        <dbReference type="ARBA" id="ARBA00022723"/>
    </source>
</evidence>
<dbReference type="PANTHER" id="PTHR35005:SF1">
    <property type="entry name" value="2-AMINO-5-FORMYLAMINO-6-RIBOSYLAMINOPYRIMIDIN-4(3H)-ONE 5'-MONOPHOSPHATE DEFORMYLASE"/>
    <property type="match status" value="1"/>
</dbReference>
<comment type="caution">
    <text evidence="6">The sequence shown here is derived from an EMBL/GenBank/DDBJ whole genome shotgun (WGS) entry which is preliminary data.</text>
</comment>
<dbReference type="SUPFAM" id="SSF102215">
    <property type="entry name" value="Creatininase"/>
    <property type="match status" value="1"/>
</dbReference>
<keyword evidence="7" id="KW-1185">Reference proteome</keyword>
<evidence type="ECO:0000256" key="1">
    <source>
        <dbReference type="ARBA" id="ARBA00001947"/>
    </source>
</evidence>